<dbReference type="SUPFAM" id="SSF58069">
    <property type="entry name" value="Virus ectodomain"/>
    <property type="match status" value="1"/>
</dbReference>
<feature type="domain" description="Reverse transcriptase" evidence="5">
    <location>
        <begin position="167"/>
        <end position="351"/>
    </location>
</feature>
<dbReference type="InterPro" id="IPR041577">
    <property type="entry name" value="RT_RNaseH_2"/>
</dbReference>
<name>A0A1A8AZB0_NOTFU</name>
<sequence>GEELPLPVKQLSVKHEEQPVVKPQTGKVPQPSTRVTPQQEKAKIKRDNLPPHREEESDCSADEGTTYEIYPMIQVPTNDGSHQYVFRPWSLKDAREVAEQITPHTDDPDKWGSDMMGVIHSYRLKGHELGQLAQITPKSYFRPRVKQYPLSPEAEQGIKPVISDLLQAGIIRLCPDSPCNTPIWPVKKADGKTWRMVQDLRMVNSAVQTRAPNVPDPHTLLNSLKSSRKYFSVIDLSNAFFSVPVHPDSQFWFAFTYNNSKFTFTRLPQGFADSPTIFTQAITNCLADFQCSANSQILVYVDDDLVASDDPESCLADSLTLLRHLHNSGNKVSKKKLQWVKTSVQYLGHTLSGEGRQIQQGRRDTILNTPKPLTKKQMMQFLGLANYCRQYIPNYAEKTQPLSEMIHGQKLEMKDKLTWTAATEAAFMSLKQDIHSSTTLMLPDYTKPFVQTVDCKNGFMTQVLLQLHGGKHRPIAFYSKKLDQVAHALPVCVQAISAAALAVLCSADVVLFHPLTLLVPHAVDVLLLQGRLGLLSPARNLSYTAILISQPHITIQRCNILSPATLLPTPADGDPHSCVEATDHLQLPRPDLKDTPLPDGLMWFVDRSSSRTETGATQTGYAIVESPDHGKAINSVVCTSTTMKLSDIPLLFTTVHWALKNAHSTQTKPTPIEIHQAHPNTWFHMVNLTAKRLGFNNSCYVSSWIPHHSMENPTMTAIPTSMNDTGLHLLRLTGKDPFCFSMPCLNFTIHLGNSICDEILPANGWIKSPAKKHWLTTRSDVPGYVTINVTLLSLAMTGRPFYPPWNTNEHVLAVPSVMGMGTPEGYIWKCGSSLYLYLPRIWCGTCSLARLHPSSYVVTEEGAVLTRTSELKRNKREFKPVMAFRPFSNDESRAPLYDDPKEIFYTIFPQLGTASLMQRMNEVWWSLENITTVLSDMTLFLADNPKQQAMRTMLMEHQLALDTLFSSEGGLCAKIGEHCCTFVPSSRDNWTLIHDRVQVLSNFLKSRESTGGSWSLMDWLTTGSWYQLLLKCLAPVIFILVIICLVISCVSPCLKSMVNKLMTNALVQYMLLQQREELEEEKEYLV</sequence>
<keyword evidence="4" id="KW-0812">Transmembrane</keyword>
<dbReference type="InterPro" id="IPR051320">
    <property type="entry name" value="Viral_Replic_Matur_Polypro"/>
</dbReference>
<dbReference type="AlphaFoldDB" id="A0A1A8AZB0"/>
<dbReference type="Pfam" id="PF17919">
    <property type="entry name" value="RT_RNaseH_2"/>
    <property type="match status" value="1"/>
</dbReference>
<protein>
    <recommendedName>
        <fullName evidence="2">ribonuclease H</fullName>
        <ecNumber evidence="2">3.1.26.4</ecNumber>
    </recommendedName>
</protein>
<evidence type="ECO:0000256" key="2">
    <source>
        <dbReference type="ARBA" id="ARBA00012180"/>
    </source>
</evidence>
<dbReference type="InterPro" id="IPR043502">
    <property type="entry name" value="DNA/RNA_pol_sf"/>
</dbReference>
<keyword evidence="4" id="KW-0472">Membrane</keyword>
<organism evidence="6">
    <name type="scientific">Nothobranchius furzeri</name>
    <name type="common">Turquoise killifish</name>
    <dbReference type="NCBI Taxonomy" id="105023"/>
    <lineage>
        <taxon>Eukaryota</taxon>
        <taxon>Metazoa</taxon>
        <taxon>Chordata</taxon>
        <taxon>Craniata</taxon>
        <taxon>Vertebrata</taxon>
        <taxon>Euteleostomi</taxon>
        <taxon>Actinopterygii</taxon>
        <taxon>Neopterygii</taxon>
        <taxon>Teleostei</taxon>
        <taxon>Neoteleostei</taxon>
        <taxon>Acanthomorphata</taxon>
        <taxon>Ovalentaria</taxon>
        <taxon>Atherinomorphae</taxon>
        <taxon>Cyprinodontiformes</taxon>
        <taxon>Nothobranchiidae</taxon>
        <taxon>Nothobranchius</taxon>
    </lineage>
</organism>
<proteinExistence type="inferred from homology"/>
<dbReference type="GO" id="GO:0004523">
    <property type="term" value="F:RNA-DNA hybrid ribonuclease activity"/>
    <property type="evidence" value="ECO:0007669"/>
    <property type="project" value="UniProtKB-EC"/>
</dbReference>
<dbReference type="Gene3D" id="3.10.20.370">
    <property type="match status" value="1"/>
</dbReference>
<gene>
    <name evidence="6" type="primary">DAAM2</name>
</gene>
<dbReference type="Pfam" id="PF00078">
    <property type="entry name" value="RVT_1"/>
    <property type="match status" value="1"/>
</dbReference>
<dbReference type="EMBL" id="HADY01021874">
    <property type="protein sequence ID" value="SBP60359.1"/>
    <property type="molecule type" value="Transcribed_RNA"/>
</dbReference>
<dbReference type="Pfam" id="PF00429">
    <property type="entry name" value="TLV_coat"/>
    <property type="match status" value="1"/>
</dbReference>
<keyword evidence="4" id="KW-1133">Transmembrane helix</keyword>
<feature type="transmembrane region" description="Helical" evidence="4">
    <location>
        <begin position="1033"/>
        <end position="1054"/>
    </location>
</feature>
<dbReference type="EC" id="3.1.26.4" evidence="2"/>
<accession>A0A1A8AZB0</accession>
<evidence type="ECO:0000256" key="1">
    <source>
        <dbReference type="ARBA" id="ARBA00010879"/>
    </source>
</evidence>
<reference evidence="6" key="2">
    <citation type="submission" date="2016-06" db="EMBL/GenBank/DDBJ databases">
        <title>The genome of a short-lived fish provides insights into sex chromosome evolution and the genetic control of aging.</title>
        <authorList>
            <person name="Reichwald K."/>
            <person name="Felder M."/>
            <person name="Petzold A."/>
            <person name="Koch P."/>
            <person name="Groth M."/>
            <person name="Platzer M."/>
        </authorList>
    </citation>
    <scope>NUCLEOTIDE SEQUENCE</scope>
    <source>
        <tissue evidence="6">Brain</tissue>
    </source>
</reference>
<dbReference type="Gene3D" id="3.30.70.270">
    <property type="match status" value="2"/>
</dbReference>
<dbReference type="InterPro" id="IPR018154">
    <property type="entry name" value="TLV/ENV_coat_polyprotein"/>
</dbReference>
<feature type="compositionally biased region" description="Polar residues" evidence="3">
    <location>
        <begin position="30"/>
        <end position="39"/>
    </location>
</feature>
<evidence type="ECO:0000313" key="6">
    <source>
        <dbReference type="EMBL" id="SBP60359.1"/>
    </source>
</evidence>
<feature type="compositionally biased region" description="Basic and acidic residues" evidence="3">
    <location>
        <begin position="40"/>
        <end position="55"/>
    </location>
</feature>
<dbReference type="SUPFAM" id="SSF56672">
    <property type="entry name" value="DNA/RNA polymerases"/>
    <property type="match status" value="1"/>
</dbReference>
<evidence type="ECO:0000256" key="3">
    <source>
        <dbReference type="SAM" id="MobiDB-lite"/>
    </source>
</evidence>
<dbReference type="Gene3D" id="1.10.287.210">
    <property type="match status" value="1"/>
</dbReference>
<evidence type="ECO:0000259" key="5">
    <source>
        <dbReference type="PROSITE" id="PS50878"/>
    </source>
</evidence>
<feature type="non-terminal residue" evidence="6">
    <location>
        <position position="1"/>
    </location>
</feature>
<comment type="similarity">
    <text evidence="1">Belongs to the beta type-B retroviral polymerase family. HERV class-II K(HML-2) pol subfamily.</text>
</comment>
<dbReference type="InterPro" id="IPR000477">
    <property type="entry name" value="RT_dom"/>
</dbReference>
<dbReference type="Gene3D" id="3.10.10.10">
    <property type="entry name" value="HIV Type 1 Reverse Transcriptase, subunit A, domain 1"/>
    <property type="match status" value="1"/>
</dbReference>
<dbReference type="PANTHER" id="PTHR33064:SF37">
    <property type="entry name" value="RIBONUCLEASE H"/>
    <property type="match status" value="1"/>
</dbReference>
<dbReference type="PROSITE" id="PS50878">
    <property type="entry name" value="RT_POL"/>
    <property type="match status" value="1"/>
</dbReference>
<evidence type="ECO:0000256" key="4">
    <source>
        <dbReference type="SAM" id="Phobius"/>
    </source>
</evidence>
<dbReference type="PANTHER" id="PTHR33064">
    <property type="entry name" value="POL PROTEIN"/>
    <property type="match status" value="1"/>
</dbReference>
<reference evidence="6" key="1">
    <citation type="submission" date="2016-05" db="EMBL/GenBank/DDBJ databases">
        <authorList>
            <person name="Lavstsen T."/>
            <person name="Jespersen J.S."/>
        </authorList>
    </citation>
    <scope>NUCLEOTIDE SEQUENCE</scope>
    <source>
        <tissue evidence="6">Brain</tissue>
    </source>
</reference>
<dbReference type="InterPro" id="IPR043128">
    <property type="entry name" value="Rev_trsase/Diguanyl_cyclase"/>
</dbReference>
<feature type="region of interest" description="Disordered" evidence="3">
    <location>
        <begin position="1"/>
        <end position="61"/>
    </location>
</feature>